<evidence type="ECO:0000256" key="2">
    <source>
        <dbReference type="SAM" id="MobiDB-lite"/>
    </source>
</evidence>
<dbReference type="Proteomes" id="UP001187682">
    <property type="component" value="Unassembled WGS sequence"/>
</dbReference>
<keyword evidence="3" id="KW-0489">Methyltransferase</keyword>
<keyword evidence="4" id="KW-1185">Reference proteome</keyword>
<sequence length="359" mass="40312">MTDPVKSPSPPAAVSTSPPAATTSPRSESTTSPTTQGPLVADENPEEEDLGIEDNGASETTSLRSSILKYRVENGRTYHAYKDGSYVLPNDEAENERLDLQHTIFLLTWDGNLHVAPLQKEVHRVLDAGCGTGIWSVEFADEHPEAQVTGIDLSPIQPSFVPPNCTFYVDDLEDDWTFSTPFDFVFARFMTGSILNFPRFFKQSYDNLNSGGVIELQDIIYPMCSDDGTLTEDTPLKRWSDLLNEAFRGNGRAMDTALFYKEQLADAGFVDIHTVEEKWPTNHWPRDPKYKQIGIWNQENILNALQALSLAIFTRPKEQGGLGWTAAELELLLVGVRKDMKDRSIHGYWRIHAIYARKP</sequence>
<feature type="region of interest" description="Disordered" evidence="2">
    <location>
        <begin position="1"/>
        <end position="59"/>
    </location>
</feature>
<dbReference type="AlphaFoldDB" id="A0AAE8N6W4"/>
<dbReference type="CDD" id="cd02440">
    <property type="entry name" value="AdoMet_MTases"/>
    <property type="match status" value="1"/>
</dbReference>
<feature type="compositionally biased region" description="Low complexity" evidence="2">
    <location>
        <begin position="12"/>
        <end position="35"/>
    </location>
</feature>
<dbReference type="EMBL" id="ONZQ02000015">
    <property type="protein sequence ID" value="SPO06248.1"/>
    <property type="molecule type" value="Genomic_DNA"/>
</dbReference>
<keyword evidence="3" id="KW-0808">Transferase</keyword>
<protein>
    <submittedName>
        <fullName evidence="3">Related to methyltransferase</fullName>
    </submittedName>
</protein>
<dbReference type="PANTHER" id="PTHR43591:SF31">
    <property type="entry name" value="LAEA-LIKE, PUTATIVE (AFU_ORTHOLOGUE AFUA_8G01930)-RELATED"/>
    <property type="match status" value="1"/>
</dbReference>
<name>A0AAE8N6W4_9PEZI</name>
<reference evidence="3" key="1">
    <citation type="submission" date="2018-03" db="EMBL/GenBank/DDBJ databases">
        <authorList>
            <person name="Guldener U."/>
        </authorList>
    </citation>
    <scope>NUCLEOTIDE SEQUENCE</scope>
</reference>
<dbReference type="GO" id="GO:0032259">
    <property type="term" value="P:methylation"/>
    <property type="evidence" value="ECO:0007669"/>
    <property type="project" value="UniProtKB-KW"/>
</dbReference>
<evidence type="ECO:0000313" key="4">
    <source>
        <dbReference type="Proteomes" id="UP001187682"/>
    </source>
</evidence>
<dbReference type="Gene3D" id="3.40.50.150">
    <property type="entry name" value="Vaccinia Virus protein VP39"/>
    <property type="match status" value="1"/>
</dbReference>
<comment type="caution">
    <text evidence="3">The sequence shown here is derived from an EMBL/GenBank/DDBJ whole genome shotgun (WGS) entry which is preliminary data.</text>
</comment>
<dbReference type="InterPro" id="IPR029063">
    <property type="entry name" value="SAM-dependent_MTases_sf"/>
</dbReference>
<gene>
    <name evidence="3" type="ORF">DNG_08937</name>
</gene>
<dbReference type="PANTHER" id="PTHR43591">
    <property type="entry name" value="METHYLTRANSFERASE"/>
    <property type="match status" value="1"/>
</dbReference>
<evidence type="ECO:0000256" key="1">
    <source>
        <dbReference type="ARBA" id="ARBA00038158"/>
    </source>
</evidence>
<evidence type="ECO:0000313" key="3">
    <source>
        <dbReference type="EMBL" id="SPO06248.1"/>
    </source>
</evidence>
<organism evidence="3 4">
    <name type="scientific">Cephalotrichum gorgonifer</name>
    <dbReference type="NCBI Taxonomy" id="2041049"/>
    <lineage>
        <taxon>Eukaryota</taxon>
        <taxon>Fungi</taxon>
        <taxon>Dikarya</taxon>
        <taxon>Ascomycota</taxon>
        <taxon>Pezizomycotina</taxon>
        <taxon>Sordariomycetes</taxon>
        <taxon>Hypocreomycetidae</taxon>
        <taxon>Microascales</taxon>
        <taxon>Microascaceae</taxon>
        <taxon>Cephalotrichum</taxon>
    </lineage>
</organism>
<dbReference type="SUPFAM" id="SSF53335">
    <property type="entry name" value="S-adenosyl-L-methionine-dependent methyltransferases"/>
    <property type="match status" value="1"/>
</dbReference>
<dbReference type="Pfam" id="PF13489">
    <property type="entry name" value="Methyltransf_23"/>
    <property type="match status" value="1"/>
</dbReference>
<feature type="compositionally biased region" description="Acidic residues" evidence="2">
    <location>
        <begin position="43"/>
        <end position="52"/>
    </location>
</feature>
<comment type="similarity">
    <text evidence="1">Belongs to the methyltransferase superfamily. LaeA methyltransferase family.</text>
</comment>
<proteinExistence type="inferred from homology"/>
<dbReference type="GO" id="GO:0008168">
    <property type="term" value="F:methyltransferase activity"/>
    <property type="evidence" value="ECO:0007669"/>
    <property type="project" value="UniProtKB-KW"/>
</dbReference>
<accession>A0AAE8N6W4</accession>